<feature type="transmembrane region" description="Helical" evidence="7">
    <location>
        <begin position="531"/>
        <end position="550"/>
    </location>
</feature>
<dbReference type="AlphaFoldDB" id="A0A4P9Y7E2"/>
<feature type="transmembrane region" description="Helical" evidence="7">
    <location>
        <begin position="562"/>
        <end position="583"/>
    </location>
</feature>
<feature type="transmembrane region" description="Helical" evidence="7">
    <location>
        <begin position="603"/>
        <end position="621"/>
    </location>
</feature>
<sequence>MTGPLHRSLRLFILTLAGGLLSLALPSKAMTPPRYHIQLGDLRAPTPFLPQRIEELIHWVEGSSENPGQSVVVEMGKNIDCQTLALASLPPLMEVEDWAMQDRRLGLSFLPMTDSKDAFSRNQEGSIEARQLFEALVGRGDAGDLATHWGWSLFTLDPWRGEVNLQQHLDLEAIHDTNTGETLAVLIYPSSDIRSCRQRMINPLEDPVPISPAPDTFAQATFTFSLTWLPLESSESREKYTASLQPYHTIRFPYPSPFSLYMHWSGTIYIVIALILWMVLLFQHRDRTPKRMPSPDGIAHTGQSKSSIWSFPLSLSFPTPGRPALLGIVVASGAQWLMARALNMLSPNQSYLAWSEEVLWQRIWMGWPLVSSVLAGLMSRWVSRIYGITPRRQHILLLIAGHPACLVSFGWIPMVVSWWKESSAYPGLGHILGMGALWILFQGAGVLLGVSIMDWALRNHSRTPIFPPRPIPGGLAVPRFTNDKYPAWTNYRLLTVCGSWLVFTSLAAPLHQAARLSWPEYQEVALLDGRWIGLSSIIITTSLSPILAYIQLSIGTPIWEWTCVRLGFYSALWTWMYGVYLVWGRAGWMEIQAWVCGWAIECAGWAVGLATVAWISAAFYIRLNWYTSVSD</sequence>
<accession>A0A4P9Y7E2</accession>
<evidence type="ECO:0000256" key="1">
    <source>
        <dbReference type="ARBA" id="ARBA00004141"/>
    </source>
</evidence>
<feature type="signal peptide" evidence="8">
    <location>
        <begin position="1"/>
        <end position="29"/>
    </location>
</feature>
<dbReference type="Proteomes" id="UP000267251">
    <property type="component" value="Unassembled WGS sequence"/>
</dbReference>
<keyword evidence="10" id="KW-1185">Reference proteome</keyword>
<protein>
    <submittedName>
        <fullName evidence="9">Uncharacterized protein</fullName>
    </submittedName>
</protein>
<dbReference type="InterPro" id="IPR004240">
    <property type="entry name" value="EMP70"/>
</dbReference>
<gene>
    <name evidence="9" type="ORF">BJ684DRAFT_18674</name>
</gene>
<keyword evidence="4 8" id="KW-0732">Signal</keyword>
<comment type="subcellular location">
    <subcellularLocation>
        <location evidence="1">Membrane</location>
        <topology evidence="1">Multi-pass membrane protein</topology>
    </subcellularLocation>
</comment>
<feature type="transmembrane region" description="Helical" evidence="7">
    <location>
        <begin position="431"/>
        <end position="452"/>
    </location>
</feature>
<comment type="similarity">
    <text evidence="2">Belongs to the nonaspanin (TM9SF) (TC 9.A.2) family.</text>
</comment>
<dbReference type="EMBL" id="KZ987772">
    <property type="protein sequence ID" value="RKP14955.1"/>
    <property type="molecule type" value="Genomic_DNA"/>
</dbReference>
<evidence type="ECO:0000256" key="8">
    <source>
        <dbReference type="SAM" id="SignalP"/>
    </source>
</evidence>
<name>A0A4P9Y7E2_9FUNG</name>
<evidence type="ECO:0000256" key="5">
    <source>
        <dbReference type="ARBA" id="ARBA00022989"/>
    </source>
</evidence>
<feature type="transmembrane region" description="Helical" evidence="7">
    <location>
        <begin position="493"/>
        <end position="511"/>
    </location>
</feature>
<organism evidence="9 10">
    <name type="scientific">Piptocephalis cylindrospora</name>
    <dbReference type="NCBI Taxonomy" id="1907219"/>
    <lineage>
        <taxon>Eukaryota</taxon>
        <taxon>Fungi</taxon>
        <taxon>Fungi incertae sedis</taxon>
        <taxon>Zoopagomycota</taxon>
        <taxon>Zoopagomycotina</taxon>
        <taxon>Zoopagomycetes</taxon>
        <taxon>Zoopagales</taxon>
        <taxon>Piptocephalidaceae</taxon>
        <taxon>Piptocephalis</taxon>
    </lineage>
</organism>
<evidence type="ECO:0000313" key="9">
    <source>
        <dbReference type="EMBL" id="RKP14955.1"/>
    </source>
</evidence>
<feature type="transmembrane region" description="Helical" evidence="7">
    <location>
        <begin position="395"/>
        <end position="419"/>
    </location>
</feature>
<feature type="transmembrane region" description="Helical" evidence="7">
    <location>
        <begin position="261"/>
        <end position="282"/>
    </location>
</feature>
<evidence type="ECO:0000256" key="2">
    <source>
        <dbReference type="ARBA" id="ARBA00005227"/>
    </source>
</evidence>
<dbReference type="Pfam" id="PF02990">
    <property type="entry name" value="EMP70"/>
    <property type="match status" value="1"/>
</dbReference>
<feature type="chain" id="PRO_5020496236" evidence="8">
    <location>
        <begin position="30"/>
        <end position="631"/>
    </location>
</feature>
<proteinExistence type="inferred from homology"/>
<evidence type="ECO:0000256" key="3">
    <source>
        <dbReference type="ARBA" id="ARBA00022692"/>
    </source>
</evidence>
<keyword evidence="3 7" id="KW-0812">Transmembrane</keyword>
<dbReference type="GO" id="GO:0016020">
    <property type="term" value="C:membrane"/>
    <property type="evidence" value="ECO:0007669"/>
    <property type="project" value="UniProtKB-SubCell"/>
</dbReference>
<evidence type="ECO:0000313" key="10">
    <source>
        <dbReference type="Proteomes" id="UP000267251"/>
    </source>
</evidence>
<evidence type="ECO:0000256" key="4">
    <source>
        <dbReference type="ARBA" id="ARBA00022729"/>
    </source>
</evidence>
<reference evidence="10" key="1">
    <citation type="journal article" date="2018" name="Nat. Microbiol.">
        <title>Leveraging single-cell genomics to expand the fungal tree of life.</title>
        <authorList>
            <person name="Ahrendt S.R."/>
            <person name="Quandt C.A."/>
            <person name="Ciobanu D."/>
            <person name="Clum A."/>
            <person name="Salamov A."/>
            <person name="Andreopoulos B."/>
            <person name="Cheng J.F."/>
            <person name="Woyke T."/>
            <person name="Pelin A."/>
            <person name="Henrissat B."/>
            <person name="Reynolds N.K."/>
            <person name="Benny G.L."/>
            <person name="Smith M.E."/>
            <person name="James T.Y."/>
            <person name="Grigoriev I.V."/>
        </authorList>
    </citation>
    <scope>NUCLEOTIDE SEQUENCE [LARGE SCALE GENOMIC DNA]</scope>
</reference>
<keyword evidence="6 7" id="KW-0472">Membrane</keyword>
<evidence type="ECO:0000256" key="6">
    <source>
        <dbReference type="ARBA" id="ARBA00023136"/>
    </source>
</evidence>
<keyword evidence="5 7" id="KW-1133">Transmembrane helix</keyword>
<dbReference type="OrthoDB" id="10317878at2759"/>
<evidence type="ECO:0000256" key="7">
    <source>
        <dbReference type="SAM" id="Phobius"/>
    </source>
</evidence>